<dbReference type="EMBL" id="CM004400">
    <property type="protein sequence ID" value="KAG8639521.1"/>
    <property type="molecule type" value="Genomic_DNA"/>
</dbReference>
<sequence length="201" mass="22912">MGIWHKFSSVAHPQTNGQTEVTNRAILQGLKKRLDGAKENWAEELNSILWALRTTPRAPTKETPFALAYGTEAVVPVELQIPTHRVQFVSENTNEDKLRSNLDALEEVREEAQVRTAAYQQRVARYYNQKVRERSLKVGDLTLRNLEATGKRAAAGKLAPTWEGPFKVTKVVKPGVYRIEDMQGNPEPHAWNIQHLKRYFP</sequence>
<accession>A0ACB7GLA0</accession>
<keyword evidence="2" id="KW-1185">Reference proteome</keyword>
<reference evidence="2" key="1">
    <citation type="journal article" date="2016" name="Nat. Biotechnol.">
        <title>Sequencing wild and cultivated cassava and related species reveals extensive interspecific hybridization and genetic diversity.</title>
        <authorList>
            <person name="Bredeson J.V."/>
            <person name="Lyons J.B."/>
            <person name="Prochnik S.E."/>
            <person name="Wu G.A."/>
            <person name="Ha C.M."/>
            <person name="Edsinger-Gonzales E."/>
            <person name="Grimwood J."/>
            <person name="Schmutz J."/>
            <person name="Rabbi I.Y."/>
            <person name="Egesi C."/>
            <person name="Nauluvula P."/>
            <person name="Lebot V."/>
            <person name="Ndunguru J."/>
            <person name="Mkamilo G."/>
            <person name="Bart R.S."/>
            <person name="Setter T.L."/>
            <person name="Gleadow R.M."/>
            <person name="Kulakow P."/>
            <person name="Ferguson M.E."/>
            <person name="Rounsley S."/>
            <person name="Rokhsar D.S."/>
        </authorList>
    </citation>
    <scope>NUCLEOTIDE SEQUENCE [LARGE SCALE GENOMIC DNA]</scope>
    <source>
        <strain evidence="2">cv. AM560-2</strain>
    </source>
</reference>
<proteinExistence type="predicted"/>
<comment type="caution">
    <text evidence="1">The sequence shown here is derived from an EMBL/GenBank/DDBJ whole genome shotgun (WGS) entry which is preliminary data.</text>
</comment>
<protein>
    <submittedName>
        <fullName evidence="1">Uncharacterized protein</fullName>
    </submittedName>
</protein>
<organism evidence="1 2">
    <name type="scientific">Manihot esculenta</name>
    <name type="common">Cassava</name>
    <name type="synonym">Jatropha manihot</name>
    <dbReference type="NCBI Taxonomy" id="3983"/>
    <lineage>
        <taxon>Eukaryota</taxon>
        <taxon>Viridiplantae</taxon>
        <taxon>Streptophyta</taxon>
        <taxon>Embryophyta</taxon>
        <taxon>Tracheophyta</taxon>
        <taxon>Spermatophyta</taxon>
        <taxon>Magnoliopsida</taxon>
        <taxon>eudicotyledons</taxon>
        <taxon>Gunneridae</taxon>
        <taxon>Pentapetalae</taxon>
        <taxon>rosids</taxon>
        <taxon>fabids</taxon>
        <taxon>Malpighiales</taxon>
        <taxon>Euphorbiaceae</taxon>
        <taxon>Crotonoideae</taxon>
        <taxon>Manihoteae</taxon>
        <taxon>Manihot</taxon>
    </lineage>
</organism>
<evidence type="ECO:0000313" key="1">
    <source>
        <dbReference type="EMBL" id="KAG8639521.1"/>
    </source>
</evidence>
<gene>
    <name evidence="1" type="ORF">MANES_14G150650v8</name>
</gene>
<name>A0ACB7GLA0_MANES</name>
<evidence type="ECO:0000313" key="2">
    <source>
        <dbReference type="Proteomes" id="UP000091857"/>
    </source>
</evidence>
<dbReference type="Proteomes" id="UP000091857">
    <property type="component" value="Chromosome 14"/>
</dbReference>